<gene>
    <name evidence="3" type="ORF">SVIO_001390</name>
</gene>
<feature type="domain" description="NADP-dependent oxidoreductase" evidence="2">
    <location>
        <begin position="1"/>
        <end position="90"/>
    </location>
</feature>
<name>A0A4D4KRI7_STRVO</name>
<dbReference type="Pfam" id="PF00248">
    <property type="entry name" value="Aldo_ket_red"/>
    <property type="match status" value="1"/>
</dbReference>
<dbReference type="AlphaFoldDB" id="A0A4D4KRI7"/>
<reference evidence="3 4" key="1">
    <citation type="journal article" date="2020" name="Int. J. Syst. Evol. Microbiol.">
        <title>Reclassification of Streptomyces castelarensis and Streptomyces sporoclivatus as later heterotypic synonyms of Streptomyces antimycoticus.</title>
        <authorList>
            <person name="Komaki H."/>
            <person name="Tamura T."/>
        </authorList>
    </citation>
    <scope>NUCLEOTIDE SEQUENCE [LARGE SCALE GENOMIC DNA]</scope>
    <source>
        <strain evidence="3 4">NBRC 13459</strain>
    </source>
</reference>
<protein>
    <recommendedName>
        <fullName evidence="2">NADP-dependent oxidoreductase domain-containing protein</fullName>
    </recommendedName>
</protein>
<evidence type="ECO:0000313" key="3">
    <source>
        <dbReference type="EMBL" id="GDY49516.1"/>
    </source>
</evidence>
<dbReference type="Gene3D" id="3.20.20.100">
    <property type="entry name" value="NADP-dependent oxidoreductase domain"/>
    <property type="match status" value="1"/>
</dbReference>
<dbReference type="GO" id="GO:0016491">
    <property type="term" value="F:oxidoreductase activity"/>
    <property type="evidence" value="ECO:0007669"/>
    <property type="project" value="UniProtKB-KW"/>
</dbReference>
<accession>A0A4D4KRI7</accession>
<dbReference type="InterPro" id="IPR036812">
    <property type="entry name" value="NAD(P)_OxRdtase_dom_sf"/>
</dbReference>
<organism evidence="3 4">
    <name type="scientific">Streptomyces violaceusniger</name>
    <dbReference type="NCBI Taxonomy" id="68280"/>
    <lineage>
        <taxon>Bacteria</taxon>
        <taxon>Bacillati</taxon>
        <taxon>Actinomycetota</taxon>
        <taxon>Actinomycetes</taxon>
        <taxon>Kitasatosporales</taxon>
        <taxon>Streptomycetaceae</taxon>
        <taxon>Streptomyces</taxon>
        <taxon>Streptomyces violaceusniger group</taxon>
    </lineage>
</organism>
<dbReference type="InterPro" id="IPR023210">
    <property type="entry name" value="NADP_OxRdtase_dom"/>
</dbReference>
<comment type="caution">
    <text evidence="3">The sequence shown here is derived from an EMBL/GenBank/DDBJ whole genome shotgun (WGS) entry which is preliminary data.</text>
</comment>
<keyword evidence="4" id="KW-1185">Reference proteome</keyword>
<keyword evidence="1" id="KW-0560">Oxidoreductase</keyword>
<dbReference type="Proteomes" id="UP000301309">
    <property type="component" value="Unassembled WGS sequence"/>
</dbReference>
<evidence type="ECO:0000256" key="1">
    <source>
        <dbReference type="ARBA" id="ARBA00023002"/>
    </source>
</evidence>
<dbReference type="PANTHER" id="PTHR43625:SF40">
    <property type="entry name" value="ALDO-KETO REDUCTASE YAKC [NADP(+)]"/>
    <property type="match status" value="1"/>
</dbReference>
<dbReference type="EMBL" id="BJHW01000001">
    <property type="protein sequence ID" value="GDY49516.1"/>
    <property type="molecule type" value="Genomic_DNA"/>
</dbReference>
<evidence type="ECO:0000259" key="2">
    <source>
        <dbReference type="Pfam" id="PF00248"/>
    </source>
</evidence>
<proteinExistence type="predicted"/>
<dbReference type="GO" id="GO:0005737">
    <property type="term" value="C:cytoplasm"/>
    <property type="evidence" value="ECO:0007669"/>
    <property type="project" value="TreeGrafter"/>
</dbReference>
<evidence type="ECO:0000313" key="4">
    <source>
        <dbReference type="Proteomes" id="UP000301309"/>
    </source>
</evidence>
<dbReference type="SUPFAM" id="SSF51430">
    <property type="entry name" value="NAD(P)-linked oxidoreductase"/>
    <property type="match status" value="1"/>
</dbReference>
<dbReference type="InterPro" id="IPR050791">
    <property type="entry name" value="Aldo-Keto_reductase"/>
</dbReference>
<dbReference type="PANTHER" id="PTHR43625">
    <property type="entry name" value="AFLATOXIN B1 ALDEHYDE REDUCTASE"/>
    <property type="match status" value="1"/>
</dbReference>
<sequence length="93" mass="10007">MLDLCREHGIAWAPYFPLGSGFPELPKVADQPAVREVATRLGATPSQVGLAWVLTRGPQTLLIPGTRSIDHLEKNLAAADVMFDKEALAVLEG</sequence>